<sequence length="87" mass="9384">MFHAEQDLGENGKLVPISSSLWAGDGVHPGQVASPSLGNTQTTMHTLIHTSKHNLERPINLTGMFLDCGRKPEYPSAPPCSLKCVVM</sequence>
<evidence type="ECO:0000313" key="1">
    <source>
        <dbReference type="EMBL" id="MEQ2226923.1"/>
    </source>
</evidence>
<name>A0ABV0T232_9TELE</name>
<organism evidence="1 2">
    <name type="scientific">Ilyodon furcidens</name>
    <name type="common">goldbreast splitfin</name>
    <dbReference type="NCBI Taxonomy" id="33524"/>
    <lineage>
        <taxon>Eukaryota</taxon>
        <taxon>Metazoa</taxon>
        <taxon>Chordata</taxon>
        <taxon>Craniata</taxon>
        <taxon>Vertebrata</taxon>
        <taxon>Euteleostomi</taxon>
        <taxon>Actinopterygii</taxon>
        <taxon>Neopterygii</taxon>
        <taxon>Teleostei</taxon>
        <taxon>Neoteleostei</taxon>
        <taxon>Acanthomorphata</taxon>
        <taxon>Ovalentaria</taxon>
        <taxon>Atherinomorphae</taxon>
        <taxon>Cyprinodontiformes</taxon>
        <taxon>Goodeidae</taxon>
        <taxon>Ilyodon</taxon>
    </lineage>
</organism>
<evidence type="ECO:0000313" key="2">
    <source>
        <dbReference type="Proteomes" id="UP001482620"/>
    </source>
</evidence>
<comment type="caution">
    <text evidence="1">The sequence shown here is derived from an EMBL/GenBank/DDBJ whole genome shotgun (WGS) entry which is preliminary data.</text>
</comment>
<dbReference type="EMBL" id="JAHRIQ010016829">
    <property type="protein sequence ID" value="MEQ2226923.1"/>
    <property type="molecule type" value="Genomic_DNA"/>
</dbReference>
<proteinExistence type="predicted"/>
<keyword evidence="2" id="KW-1185">Reference proteome</keyword>
<reference evidence="1 2" key="1">
    <citation type="submission" date="2021-06" db="EMBL/GenBank/DDBJ databases">
        <authorList>
            <person name="Palmer J.M."/>
        </authorList>
    </citation>
    <scope>NUCLEOTIDE SEQUENCE [LARGE SCALE GENOMIC DNA]</scope>
    <source>
        <strain evidence="2">if_2019</strain>
        <tissue evidence="1">Muscle</tissue>
    </source>
</reference>
<accession>A0ABV0T232</accession>
<dbReference type="Proteomes" id="UP001482620">
    <property type="component" value="Unassembled WGS sequence"/>
</dbReference>
<protein>
    <submittedName>
        <fullName evidence="1">Uncharacterized protein</fullName>
    </submittedName>
</protein>
<gene>
    <name evidence="1" type="ORF">ILYODFUR_032374</name>
</gene>